<gene>
    <name evidence="4" type="ORF">T472_0207855</name>
</gene>
<name>V7I7H7_9CLOT</name>
<dbReference type="InterPro" id="IPR027417">
    <property type="entry name" value="P-loop_NTPase"/>
</dbReference>
<dbReference type="GO" id="GO:0016787">
    <property type="term" value="F:hydrolase activity"/>
    <property type="evidence" value="ECO:0007669"/>
    <property type="project" value="InterPro"/>
</dbReference>
<proteinExistence type="predicted"/>
<dbReference type="SUPFAM" id="SSF56024">
    <property type="entry name" value="Phospholipase D/nuclease"/>
    <property type="match status" value="1"/>
</dbReference>
<dbReference type="GO" id="GO:0005524">
    <property type="term" value="F:ATP binding"/>
    <property type="evidence" value="ECO:0007669"/>
    <property type="project" value="InterPro"/>
</dbReference>
<dbReference type="SMART" id="SM00490">
    <property type="entry name" value="HELICc"/>
    <property type="match status" value="1"/>
</dbReference>
<dbReference type="Pfam" id="PF00271">
    <property type="entry name" value="Helicase_C"/>
    <property type="match status" value="1"/>
</dbReference>
<keyword evidence="5" id="KW-1185">Reference proteome</keyword>
<sequence>MTYTARIPASLNCITGGDDHLYSRLRESISKASRISIIVSFLMESGVRMLTDDLKGAAERGVNIRILCGNYLNITQPQALYLLKDSLGDNVDLRFYDVERKSFHPKAYIFENAGKGEIFVGSSNVSKTALTDGIEWNYRVDSCDNPDDFSHFKNTFEELFLNRSRIIDDKELKRYSRQWKRPKVFEDIEKFGDKTEDSYDMGVLEFPSPVGAQIEALYELRKLRQDGWEKGLVVAATGLGKTYLAAFDSREFRKVLFVAHRDEILSQSERTFRNVRPDAATGFFKGDTKDRECDILFASVQTLGKKEYLTDSLFSESEFDYIVIDEFHHAVSENYLNIISYFKPKFLLGLTATPERLDNQDVFALCDYNVVYEARLKEAINKGWLSPFRYYGIFDDTDYSVIDYRQGKYDERQLEEALSINKRADLIMENYGRYRSKRALGFCAGRKHAIYMAGCFNEHGIKACAVVSGDRGLSKNTMERGEAIQKFRKGEINVLFSVDMFNEGLDVPDVDMVMLLRPTESPTVFLQQLGRGLRKSIGKKYVNVLDFIGNYRKANLVPFFLTGNGEAGDKKPRKPLIPDEEDYPDGCMVSFDLRLMDLFRKLEEQQKDAFGRIADEYFRIMEHVGERPSRLQMYTYIDDSVSLIIRSRKELNIFRDYLGFLDKIGELSEKGRALLDTKAHQFLREIENTSMSKLYKMPVLLAFYNGGKIRAKITDDDIFESFRDFYSHGANKVDMLRDKGTAGFADWGRKEYVDLARRNPLHYLQETSHEFFEFSDDGFCLNKDLLQYIADEEFARQFHDVISCRTRKFYRERLEKLEKSYEEIRNGYKDYKI</sequence>
<dbReference type="PANTHER" id="PTHR47396:SF1">
    <property type="entry name" value="ATP-DEPENDENT HELICASE IRC3-RELATED"/>
    <property type="match status" value="1"/>
</dbReference>
<dbReference type="SMART" id="SM00487">
    <property type="entry name" value="DEXDc"/>
    <property type="match status" value="1"/>
</dbReference>
<dbReference type="CDD" id="cd18032">
    <property type="entry name" value="DEXHc_RE_I_III_res"/>
    <property type="match status" value="1"/>
</dbReference>
<protein>
    <submittedName>
        <fullName evidence="4">DNA helicase</fullName>
    </submittedName>
</protein>
<accession>V7I7H7</accession>
<keyword evidence="4" id="KW-0347">Helicase</keyword>
<dbReference type="PROSITE" id="PS51194">
    <property type="entry name" value="HELICASE_CTER"/>
    <property type="match status" value="1"/>
</dbReference>
<dbReference type="Pfam" id="PF04851">
    <property type="entry name" value="ResIII"/>
    <property type="match status" value="1"/>
</dbReference>
<dbReference type="PANTHER" id="PTHR47396">
    <property type="entry name" value="TYPE I RESTRICTION ENZYME ECOKI R PROTEIN"/>
    <property type="match status" value="1"/>
</dbReference>
<dbReference type="STRING" id="994573.T472_0207855"/>
<keyword evidence="4" id="KW-0067">ATP-binding</keyword>
<dbReference type="InterPro" id="IPR001650">
    <property type="entry name" value="Helicase_C-like"/>
</dbReference>
<dbReference type="Gene3D" id="3.40.50.300">
    <property type="entry name" value="P-loop containing nucleotide triphosphate hydrolases"/>
    <property type="match status" value="2"/>
</dbReference>
<dbReference type="PROSITE" id="PS50035">
    <property type="entry name" value="PLD"/>
    <property type="match status" value="1"/>
</dbReference>
<dbReference type="PROSITE" id="PS51192">
    <property type="entry name" value="HELICASE_ATP_BIND_1"/>
    <property type="match status" value="1"/>
</dbReference>
<dbReference type="eggNOG" id="COG1061">
    <property type="taxonomic scope" value="Bacteria"/>
</dbReference>
<dbReference type="GO" id="GO:0004386">
    <property type="term" value="F:helicase activity"/>
    <property type="evidence" value="ECO:0007669"/>
    <property type="project" value="UniProtKB-KW"/>
</dbReference>
<dbReference type="eggNOG" id="COG3886">
    <property type="taxonomic scope" value="Bacteria"/>
</dbReference>
<dbReference type="InterPro" id="IPR025202">
    <property type="entry name" value="PLD-like_dom"/>
</dbReference>
<dbReference type="AlphaFoldDB" id="V7I7H7"/>
<feature type="domain" description="Helicase ATP-binding" evidence="2">
    <location>
        <begin position="222"/>
        <end position="372"/>
    </location>
</feature>
<dbReference type="GO" id="GO:0005829">
    <property type="term" value="C:cytosol"/>
    <property type="evidence" value="ECO:0007669"/>
    <property type="project" value="TreeGrafter"/>
</dbReference>
<dbReference type="Pfam" id="PF13091">
    <property type="entry name" value="PLDc_2"/>
    <property type="match status" value="1"/>
</dbReference>
<evidence type="ECO:0000259" key="2">
    <source>
        <dbReference type="PROSITE" id="PS51192"/>
    </source>
</evidence>
<keyword evidence="4" id="KW-0378">Hydrolase</keyword>
<dbReference type="InterPro" id="IPR001736">
    <property type="entry name" value="PLipase_D/transphosphatidylase"/>
</dbReference>
<dbReference type="CDD" id="cd09205">
    <property type="entry name" value="PLDc_N_DEXD_b3"/>
    <property type="match status" value="1"/>
</dbReference>
<dbReference type="GO" id="GO:0003677">
    <property type="term" value="F:DNA binding"/>
    <property type="evidence" value="ECO:0007669"/>
    <property type="project" value="InterPro"/>
</dbReference>
<dbReference type="GO" id="GO:0006793">
    <property type="term" value="P:phosphorus metabolic process"/>
    <property type="evidence" value="ECO:0007669"/>
    <property type="project" value="UniProtKB-ARBA"/>
</dbReference>
<dbReference type="InterPro" id="IPR014001">
    <property type="entry name" value="Helicase_ATP-bd"/>
</dbReference>
<dbReference type="Proteomes" id="UP000017747">
    <property type="component" value="Unassembled WGS sequence"/>
</dbReference>
<evidence type="ECO:0000259" key="3">
    <source>
        <dbReference type="PROSITE" id="PS51194"/>
    </source>
</evidence>
<evidence type="ECO:0000313" key="4">
    <source>
        <dbReference type="EMBL" id="ETA81226.1"/>
    </source>
</evidence>
<feature type="domain" description="PLD phosphodiesterase" evidence="1">
    <location>
        <begin position="99"/>
        <end position="129"/>
    </location>
</feature>
<dbReference type="EMBL" id="AXUN02000146">
    <property type="protein sequence ID" value="ETA81226.1"/>
    <property type="molecule type" value="Genomic_DNA"/>
</dbReference>
<comment type="caution">
    <text evidence="4">The sequence shown here is derived from an EMBL/GenBank/DDBJ whole genome shotgun (WGS) entry which is preliminary data.</text>
</comment>
<dbReference type="InterPro" id="IPR006935">
    <property type="entry name" value="Helicase/UvrB_N"/>
</dbReference>
<keyword evidence="4" id="KW-0547">Nucleotide-binding</keyword>
<feature type="domain" description="Helicase C-terminal" evidence="3">
    <location>
        <begin position="419"/>
        <end position="584"/>
    </location>
</feature>
<evidence type="ECO:0000259" key="1">
    <source>
        <dbReference type="PROSITE" id="PS50035"/>
    </source>
</evidence>
<dbReference type="SUPFAM" id="SSF52540">
    <property type="entry name" value="P-loop containing nucleoside triphosphate hydrolases"/>
    <property type="match status" value="1"/>
</dbReference>
<reference evidence="4 5" key="1">
    <citation type="journal article" date="2014" name="Genome Announc.">
        <title>Genome Sequence of Youngiibacter fragilis, the Type Strain of the Genus Youngiibacter.</title>
        <authorList>
            <person name="Wawrik C.B."/>
            <person name="Callaghan A.V."/>
            <person name="Stamps B.W."/>
            <person name="Wawrik B."/>
        </authorList>
    </citation>
    <scope>NUCLEOTIDE SEQUENCE [LARGE SCALE GENOMIC DNA]</scope>
    <source>
        <strain evidence="4 5">232.1</strain>
    </source>
</reference>
<dbReference type="InterPro" id="IPR050742">
    <property type="entry name" value="Helicase_Restrict-Modif_Enz"/>
</dbReference>
<evidence type="ECO:0000313" key="5">
    <source>
        <dbReference type="Proteomes" id="UP000017747"/>
    </source>
</evidence>
<organism evidence="4 5">
    <name type="scientific">Youngiibacter fragilis 232.1</name>
    <dbReference type="NCBI Taxonomy" id="994573"/>
    <lineage>
        <taxon>Bacteria</taxon>
        <taxon>Bacillati</taxon>
        <taxon>Bacillota</taxon>
        <taxon>Clostridia</taxon>
        <taxon>Eubacteriales</taxon>
        <taxon>Clostridiaceae</taxon>
        <taxon>Youngiibacter</taxon>
    </lineage>
</organism>
<dbReference type="CDD" id="cd18799">
    <property type="entry name" value="SF2_C_EcoAI-like"/>
    <property type="match status" value="1"/>
</dbReference>
<dbReference type="PATRIC" id="fig|994573.3.peg.1462"/>
<dbReference type="Gene3D" id="3.30.870.10">
    <property type="entry name" value="Endonuclease Chain A"/>
    <property type="match status" value="1"/>
</dbReference>